<gene>
    <name evidence="1" type="ORF">C5749_05850</name>
</gene>
<proteinExistence type="predicted"/>
<organism evidence="1 2">
    <name type="scientific">Sphingobacterium gobiense</name>
    <dbReference type="NCBI Taxonomy" id="1382456"/>
    <lineage>
        <taxon>Bacteria</taxon>
        <taxon>Pseudomonadati</taxon>
        <taxon>Bacteroidota</taxon>
        <taxon>Sphingobacteriia</taxon>
        <taxon>Sphingobacteriales</taxon>
        <taxon>Sphingobacteriaceae</taxon>
        <taxon>Sphingobacterium</taxon>
    </lineage>
</organism>
<keyword evidence="2" id="KW-1185">Reference proteome</keyword>
<dbReference type="EMBL" id="PVBS01000001">
    <property type="protein sequence ID" value="PRD56751.1"/>
    <property type="molecule type" value="Genomic_DNA"/>
</dbReference>
<comment type="caution">
    <text evidence="1">The sequence shown here is derived from an EMBL/GenBank/DDBJ whole genome shotgun (WGS) entry which is preliminary data.</text>
</comment>
<dbReference type="AlphaFoldDB" id="A0A2S9JUD8"/>
<protein>
    <submittedName>
        <fullName evidence="1">Uncharacterized protein</fullName>
    </submittedName>
</protein>
<sequence>MNDQFINELKDLLLLNQGISAINLLKEYRNIIKTHPDYLDDQSSDDIYYMERQKKLSYDEVSDNILSSISALEKGYFGNKN</sequence>
<accession>A0A2S9JUD8</accession>
<dbReference type="RefSeq" id="WP_105723872.1">
    <property type="nucleotide sequence ID" value="NZ_PVBS01000001.1"/>
</dbReference>
<name>A0A2S9JUD8_9SPHI</name>
<evidence type="ECO:0000313" key="1">
    <source>
        <dbReference type="EMBL" id="PRD56751.1"/>
    </source>
</evidence>
<reference evidence="1 2" key="1">
    <citation type="submission" date="2018-02" db="EMBL/GenBank/DDBJ databases">
        <title>The draft genome of Sphingobacterium gobiense H7.</title>
        <authorList>
            <person name="Li L."/>
            <person name="Liu L."/>
            <person name="Zhang X."/>
            <person name="Wang T."/>
            <person name="Liang L."/>
        </authorList>
    </citation>
    <scope>NUCLEOTIDE SEQUENCE [LARGE SCALE GENOMIC DNA]</scope>
    <source>
        <strain evidence="1 2">ACCC 05757</strain>
    </source>
</reference>
<evidence type="ECO:0000313" key="2">
    <source>
        <dbReference type="Proteomes" id="UP000238642"/>
    </source>
</evidence>
<dbReference type="Proteomes" id="UP000238642">
    <property type="component" value="Unassembled WGS sequence"/>
</dbReference>